<dbReference type="Pfam" id="PF00069">
    <property type="entry name" value="Pkinase"/>
    <property type="match status" value="1"/>
</dbReference>
<evidence type="ECO:0000256" key="11">
    <source>
        <dbReference type="ARBA" id="ARBA00048679"/>
    </source>
</evidence>
<accession>A0A9N8ZR25</accession>
<dbReference type="FunFam" id="1.10.510.10:FF:000441">
    <property type="entry name" value="Serine/threonine protein kinase"/>
    <property type="match status" value="1"/>
</dbReference>
<dbReference type="GO" id="GO:0005524">
    <property type="term" value="F:ATP binding"/>
    <property type="evidence" value="ECO:0007669"/>
    <property type="project" value="UniProtKB-KW"/>
</dbReference>
<dbReference type="InterPro" id="IPR000719">
    <property type="entry name" value="Prot_kinase_dom"/>
</dbReference>
<feature type="domain" description="Protein kinase" evidence="12">
    <location>
        <begin position="94"/>
        <end position="378"/>
    </location>
</feature>
<evidence type="ECO:0000256" key="1">
    <source>
        <dbReference type="ARBA" id="ARBA00004496"/>
    </source>
</evidence>
<evidence type="ECO:0000256" key="9">
    <source>
        <dbReference type="ARBA" id="ARBA00022840"/>
    </source>
</evidence>
<evidence type="ECO:0000256" key="10">
    <source>
        <dbReference type="ARBA" id="ARBA00047899"/>
    </source>
</evidence>
<evidence type="ECO:0000259" key="12">
    <source>
        <dbReference type="PROSITE" id="PS50011"/>
    </source>
</evidence>
<sequence length="477" mass="54093">MSCPIVIEHITVTGYTMQSYLKKLSNNASQLSSNVSSHLPNSTLFNSQQITHIDAQTNLQTDRFQQQPFGGFSAVSSPGTLQPGTHLLIGRHRVIIERYLSEGGFAHVYLVRLTEPVNNEYQAVLKRIAVSDKSGFNTVLNEVNFMKMLYNHKNIVYFIDSHTGTLGNGGYEIFILMEYCRGGPVIDLMNRRLQHRLTEVEILKIFQDICEAVAHMHYSKPPILHRDLKVENVLRDHNNTFKLCDFGSCTVNMIKSDTPRTWHELQLLEEDLQKHTTLQYRAPEMVDVYQKRPIDEKSDIWALGVLLYKLCYYTTPFEDQGQLAILSARYSIPQYPVFSQDLIGLIESMLKEDSSLRPNIYQITKSVCTLRGVACPIVNIYPEQPNLKNVSQQSMLSSGAVVVTTNSTQYDYQSYMGTSPSYPILNSTTSNIIPMRRGRPVRQSQNSVVNSSSFVSRTALDKAFSSSNTFDPFNDPQ</sequence>
<evidence type="ECO:0000256" key="5">
    <source>
        <dbReference type="ARBA" id="ARBA00022553"/>
    </source>
</evidence>
<comment type="catalytic activity">
    <reaction evidence="11">
        <text>L-seryl-[protein] + ATP = O-phospho-L-seryl-[protein] + ADP + H(+)</text>
        <dbReference type="Rhea" id="RHEA:17989"/>
        <dbReference type="Rhea" id="RHEA-COMP:9863"/>
        <dbReference type="Rhea" id="RHEA-COMP:11604"/>
        <dbReference type="ChEBI" id="CHEBI:15378"/>
        <dbReference type="ChEBI" id="CHEBI:29999"/>
        <dbReference type="ChEBI" id="CHEBI:30616"/>
        <dbReference type="ChEBI" id="CHEBI:83421"/>
        <dbReference type="ChEBI" id="CHEBI:456216"/>
        <dbReference type="EC" id="2.7.11.1"/>
    </reaction>
</comment>
<dbReference type="EC" id="2.7.11.1" evidence="2"/>
<keyword evidence="6" id="KW-0808">Transferase</keyword>
<evidence type="ECO:0000256" key="2">
    <source>
        <dbReference type="ARBA" id="ARBA00012513"/>
    </source>
</evidence>
<dbReference type="AlphaFoldDB" id="A0A9N8ZR25"/>
<keyword evidence="14" id="KW-1185">Reference proteome</keyword>
<dbReference type="CDD" id="cd14037">
    <property type="entry name" value="STKc_NAK_like"/>
    <property type="match status" value="1"/>
</dbReference>
<evidence type="ECO:0000313" key="13">
    <source>
        <dbReference type="EMBL" id="CAG8504001.1"/>
    </source>
</evidence>
<keyword evidence="8" id="KW-0418">Kinase</keyword>
<dbReference type="GO" id="GO:0004674">
    <property type="term" value="F:protein serine/threonine kinase activity"/>
    <property type="evidence" value="ECO:0007669"/>
    <property type="project" value="UniProtKB-KW"/>
</dbReference>
<gene>
    <name evidence="13" type="ORF">PBRASI_LOCUS2758</name>
</gene>
<comment type="catalytic activity">
    <reaction evidence="10">
        <text>L-threonyl-[protein] + ATP = O-phospho-L-threonyl-[protein] + ADP + H(+)</text>
        <dbReference type="Rhea" id="RHEA:46608"/>
        <dbReference type="Rhea" id="RHEA-COMP:11060"/>
        <dbReference type="Rhea" id="RHEA-COMP:11605"/>
        <dbReference type="ChEBI" id="CHEBI:15378"/>
        <dbReference type="ChEBI" id="CHEBI:30013"/>
        <dbReference type="ChEBI" id="CHEBI:30616"/>
        <dbReference type="ChEBI" id="CHEBI:61977"/>
        <dbReference type="ChEBI" id="CHEBI:456216"/>
        <dbReference type="EC" id="2.7.11.1"/>
    </reaction>
</comment>
<keyword evidence="5" id="KW-0597">Phosphoprotein</keyword>
<dbReference type="Proteomes" id="UP000789739">
    <property type="component" value="Unassembled WGS sequence"/>
</dbReference>
<reference evidence="13" key="1">
    <citation type="submission" date="2021-06" db="EMBL/GenBank/DDBJ databases">
        <authorList>
            <person name="Kallberg Y."/>
            <person name="Tangrot J."/>
            <person name="Rosling A."/>
        </authorList>
    </citation>
    <scope>NUCLEOTIDE SEQUENCE</scope>
    <source>
        <strain evidence="13">BR232B</strain>
    </source>
</reference>
<keyword evidence="3" id="KW-0963">Cytoplasm</keyword>
<dbReference type="PANTHER" id="PTHR22967">
    <property type="entry name" value="SERINE/THREONINE PROTEIN KINASE"/>
    <property type="match status" value="1"/>
</dbReference>
<dbReference type="GO" id="GO:0007015">
    <property type="term" value="P:actin filament organization"/>
    <property type="evidence" value="ECO:0007669"/>
    <property type="project" value="TreeGrafter"/>
</dbReference>
<comment type="caution">
    <text evidence="13">The sequence shown here is derived from an EMBL/GenBank/DDBJ whole genome shotgun (WGS) entry which is preliminary data.</text>
</comment>
<dbReference type="SMART" id="SM00220">
    <property type="entry name" value="S_TKc"/>
    <property type="match status" value="1"/>
</dbReference>
<evidence type="ECO:0000256" key="4">
    <source>
        <dbReference type="ARBA" id="ARBA00022527"/>
    </source>
</evidence>
<keyword evidence="7" id="KW-0547">Nucleotide-binding</keyword>
<dbReference type="OrthoDB" id="2018507at2759"/>
<dbReference type="InterPro" id="IPR011009">
    <property type="entry name" value="Kinase-like_dom_sf"/>
</dbReference>
<evidence type="ECO:0000256" key="3">
    <source>
        <dbReference type="ARBA" id="ARBA00022490"/>
    </source>
</evidence>
<organism evidence="13 14">
    <name type="scientific">Paraglomus brasilianum</name>
    <dbReference type="NCBI Taxonomy" id="144538"/>
    <lineage>
        <taxon>Eukaryota</taxon>
        <taxon>Fungi</taxon>
        <taxon>Fungi incertae sedis</taxon>
        <taxon>Mucoromycota</taxon>
        <taxon>Glomeromycotina</taxon>
        <taxon>Glomeromycetes</taxon>
        <taxon>Paraglomerales</taxon>
        <taxon>Paraglomeraceae</taxon>
        <taxon>Paraglomus</taxon>
    </lineage>
</organism>
<evidence type="ECO:0000256" key="6">
    <source>
        <dbReference type="ARBA" id="ARBA00022679"/>
    </source>
</evidence>
<keyword evidence="4" id="KW-0723">Serine/threonine-protein kinase</keyword>
<dbReference type="GO" id="GO:0005737">
    <property type="term" value="C:cytoplasm"/>
    <property type="evidence" value="ECO:0007669"/>
    <property type="project" value="UniProtKB-SubCell"/>
</dbReference>
<comment type="subcellular location">
    <subcellularLocation>
        <location evidence="1">Cytoplasm</location>
    </subcellularLocation>
</comment>
<protein>
    <recommendedName>
        <fullName evidence="2">non-specific serine/threonine protein kinase</fullName>
        <ecNumber evidence="2">2.7.11.1</ecNumber>
    </recommendedName>
</protein>
<evidence type="ECO:0000256" key="8">
    <source>
        <dbReference type="ARBA" id="ARBA00022777"/>
    </source>
</evidence>
<dbReference type="PROSITE" id="PS50011">
    <property type="entry name" value="PROTEIN_KINASE_DOM"/>
    <property type="match status" value="1"/>
</dbReference>
<keyword evidence="9" id="KW-0067">ATP-binding</keyword>
<dbReference type="EMBL" id="CAJVPI010000225">
    <property type="protein sequence ID" value="CAG8504001.1"/>
    <property type="molecule type" value="Genomic_DNA"/>
</dbReference>
<evidence type="ECO:0000256" key="7">
    <source>
        <dbReference type="ARBA" id="ARBA00022741"/>
    </source>
</evidence>
<dbReference type="SUPFAM" id="SSF56112">
    <property type="entry name" value="Protein kinase-like (PK-like)"/>
    <property type="match status" value="1"/>
</dbReference>
<dbReference type="GO" id="GO:0000147">
    <property type="term" value="P:actin cortical patch assembly"/>
    <property type="evidence" value="ECO:0007669"/>
    <property type="project" value="TreeGrafter"/>
</dbReference>
<dbReference type="Gene3D" id="1.10.510.10">
    <property type="entry name" value="Transferase(Phosphotransferase) domain 1"/>
    <property type="match status" value="1"/>
</dbReference>
<name>A0A9N8ZR25_9GLOM</name>
<dbReference type="PANTHER" id="PTHR22967:SF57">
    <property type="entry name" value="AUXILIN, ISOFORM A-RELATED"/>
    <property type="match status" value="1"/>
</dbReference>
<proteinExistence type="predicted"/>
<evidence type="ECO:0000313" key="14">
    <source>
        <dbReference type="Proteomes" id="UP000789739"/>
    </source>
</evidence>